<sequence>MSTSKIALAALTGVGAIFAATQLAKPSKTQSIAQGMRGQMDDYNSRVHPEQDRNDTIFDRTEIMESEKKRKPWNMTYAEREALSKSL</sequence>
<evidence type="ECO:0000256" key="1">
    <source>
        <dbReference type="SAM" id="SignalP"/>
    </source>
</evidence>
<keyword evidence="1" id="KW-0732">Signal</keyword>
<dbReference type="EMBL" id="MU251393">
    <property type="protein sequence ID" value="KAG9237081.1"/>
    <property type="molecule type" value="Genomic_DNA"/>
</dbReference>
<dbReference type="AlphaFoldDB" id="A0A9P7YNZ5"/>
<feature type="signal peptide" evidence="1">
    <location>
        <begin position="1"/>
        <end position="19"/>
    </location>
</feature>
<dbReference type="OrthoDB" id="3531976at2759"/>
<comment type="caution">
    <text evidence="2">The sequence shown here is derived from an EMBL/GenBank/DDBJ whole genome shotgun (WGS) entry which is preliminary data.</text>
</comment>
<evidence type="ECO:0000313" key="2">
    <source>
        <dbReference type="EMBL" id="KAG9237081.1"/>
    </source>
</evidence>
<gene>
    <name evidence="2" type="ORF">BJ875DRAFT_481605</name>
</gene>
<protein>
    <submittedName>
        <fullName evidence="2">Uncharacterized protein</fullName>
    </submittedName>
</protein>
<proteinExistence type="predicted"/>
<organism evidence="2 3">
    <name type="scientific">Amylocarpus encephaloides</name>
    <dbReference type="NCBI Taxonomy" id="45428"/>
    <lineage>
        <taxon>Eukaryota</taxon>
        <taxon>Fungi</taxon>
        <taxon>Dikarya</taxon>
        <taxon>Ascomycota</taxon>
        <taxon>Pezizomycotina</taxon>
        <taxon>Leotiomycetes</taxon>
        <taxon>Helotiales</taxon>
        <taxon>Helotiales incertae sedis</taxon>
        <taxon>Amylocarpus</taxon>
    </lineage>
</organism>
<name>A0A9P7YNZ5_9HELO</name>
<dbReference type="Proteomes" id="UP000824998">
    <property type="component" value="Unassembled WGS sequence"/>
</dbReference>
<reference evidence="2" key="1">
    <citation type="journal article" date="2021" name="IMA Fungus">
        <title>Genomic characterization of three marine fungi, including Emericellopsis atlantica sp. nov. with signatures of a generalist lifestyle and marine biomass degradation.</title>
        <authorList>
            <person name="Hagestad O.C."/>
            <person name="Hou L."/>
            <person name="Andersen J.H."/>
            <person name="Hansen E.H."/>
            <person name="Altermark B."/>
            <person name="Li C."/>
            <person name="Kuhnert E."/>
            <person name="Cox R.J."/>
            <person name="Crous P.W."/>
            <person name="Spatafora J.W."/>
            <person name="Lail K."/>
            <person name="Amirebrahimi M."/>
            <person name="Lipzen A."/>
            <person name="Pangilinan J."/>
            <person name="Andreopoulos W."/>
            <person name="Hayes R.D."/>
            <person name="Ng V."/>
            <person name="Grigoriev I.V."/>
            <person name="Jackson S.A."/>
            <person name="Sutton T.D.S."/>
            <person name="Dobson A.D.W."/>
            <person name="Rama T."/>
        </authorList>
    </citation>
    <scope>NUCLEOTIDE SEQUENCE</scope>
    <source>
        <strain evidence="2">TRa018bII</strain>
    </source>
</reference>
<evidence type="ECO:0000313" key="3">
    <source>
        <dbReference type="Proteomes" id="UP000824998"/>
    </source>
</evidence>
<accession>A0A9P7YNZ5</accession>
<keyword evidence="3" id="KW-1185">Reference proteome</keyword>
<feature type="chain" id="PRO_5040315846" evidence="1">
    <location>
        <begin position="20"/>
        <end position="87"/>
    </location>
</feature>